<dbReference type="RefSeq" id="WP_230034268.1">
    <property type="nucleotide sequence ID" value="NZ_JAJJMM010000001.1"/>
</dbReference>
<feature type="domain" description="PKD" evidence="1">
    <location>
        <begin position="459"/>
        <end position="507"/>
    </location>
</feature>
<sequence>MILIFDDRYPTKILKKEPKITLMKVTIIRKNKFISALCFLFFIVFYPINAQITLTNNIGTTLVKTDMYSCKDDESWSRVFKLSDFGIKPNEQFIIKSGQIGIAKSDVGANLSFSVYIVDDRFPELFRTYFEKPLLGSRALMPTKTIHGNPEIMQIDFDDPIIVPAGVEKILVMVGKGKDYTNYTSAEVFVAGTEQDKGDSWYLGCDKTLPFSRTTDLTIPVPNANFYINVTGEAFNSKSTGPITRLSHNVCDDVIETAIHSCSSTNIYWARAFTLKDFGISNNEEFVINSGQVAINKTGWQPNIKFNIYKIDNNFPASFSETNLIGSSQSRVLQYGLGHESQIVQVDFDTPIVIPAGVERILVEVHKGIEGGEGVAFIAGSAQDNDVSWQRGCTNLSGAGDKYVSTADFGFPNANFYINVTGNVKNVSNHFEMNFSNICSEFLKEFSVDDQSKVASIVWDFGDPASGAANTSTDLSPFHDFSLDGKYTVIATVTGKDGAVEVLTETIDAKEPPKAYGIDNIYACESLSGTGISKSFDVSMVAQQVLGGQTDKDVTFIDGKGNKYTSLPNPFTNTIKERETIKVRVSHKDNLCCYSETTFDLIVNSLPNLSVITDLNTCDNDTDGFAQFNLKPVETLITGTATNIKVEFYHQNGQKIIDPLDAISNLVLKEEIIKVKAINTDTNCYNESTFKIIVNPLPTANLLQELIGCDDNNDGISEYFDTSKVESAVLGNQTGMKVSYFDALRNQLLSPLPNPYTNSTNNQETITVRVTNVLTNCYAETTLVLKTASQPKINKPVNKYACDEGNGFASFDMSNLETEIIGNQSGLKIMYFDNNRNPLPDPLPILFKNTQSKSQTIYIRVENEANSLCNSETSFDLIVNDLPTVQIDKTYFLCNLEPSMHISIDNSLDSYVWKSAVGDIISNTNEANLINAGKYTLLVGKILNDIYCENSFDFELTRSVLPIIKEVKYKELSDNNFIEIIAEGYGDFEYAIDGINYQDSNYFSDIPGGNYMVSVRDKDGCGEDSKEVTVIDYPKFFTPNNDGYNDLWQISVIKKFQNAKISIFDRYGKLLKELSSDDSGWNGFYGGREMPADDYWFKASFNNKVVFSGHFALKR</sequence>
<dbReference type="SUPFAM" id="SSF49299">
    <property type="entry name" value="PKD domain"/>
    <property type="match status" value="1"/>
</dbReference>
<accession>A0ABS8MAN0</accession>
<dbReference type="Gene3D" id="2.60.40.10">
    <property type="entry name" value="Immunoglobulins"/>
    <property type="match status" value="1"/>
</dbReference>
<dbReference type="CDD" id="cd00146">
    <property type="entry name" value="PKD"/>
    <property type="match status" value="1"/>
</dbReference>
<protein>
    <submittedName>
        <fullName evidence="2">T9SS type B sorting domain-containing protein</fullName>
    </submittedName>
</protein>
<dbReference type="InterPro" id="IPR026341">
    <property type="entry name" value="T9SS_type_B"/>
</dbReference>
<comment type="caution">
    <text evidence="2">The sequence shown here is derived from an EMBL/GenBank/DDBJ whole genome shotgun (WGS) entry which is preliminary data.</text>
</comment>
<dbReference type="Pfam" id="PF18911">
    <property type="entry name" value="PKD_4"/>
    <property type="match status" value="1"/>
</dbReference>
<proteinExistence type="predicted"/>
<dbReference type="InterPro" id="IPR035986">
    <property type="entry name" value="PKD_dom_sf"/>
</dbReference>
<dbReference type="Pfam" id="PF13585">
    <property type="entry name" value="CHU_C"/>
    <property type="match status" value="1"/>
</dbReference>
<dbReference type="PROSITE" id="PS50093">
    <property type="entry name" value="PKD"/>
    <property type="match status" value="1"/>
</dbReference>
<reference evidence="2" key="1">
    <citation type="submission" date="2021-11" db="EMBL/GenBank/DDBJ databases">
        <title>Description of novel Flavobacterium species.</title>
        <authorList>
            <person name="Saticioglu I.B."/>
            <person name="Ay H."/>
            <person name="Altun S."/>
            <person name="Duman M."/>
        </authorList>
    </citation>
    <scope>NUCLEOTIDE SEQUENCE</scope>
    <source>
        <strain evidence="2">F-30</strain>
    </source>
</reference>
<organism evidence="2 3">
    <name type="scientific">Flavobacterium piscisymbiosum</name>
    <dbReference type="NCBI Taxonomy" id="2893753"/>
    <lineage>
        <taxon>Bacteria</taxon>
        <taxon>Pseudomonadati</taxon>
        <taxon>Bacteroidota</taxon>
        <taxon>Flavobacteriia</taxon>
        <taxon>Flavobacteriales</taxon>
        <taxon>Flavobacteriaceae</taxon>
        <taxon>Flavobacterium</taxon>
    </lineage>
</organism>
<dbReference type="Proteomes" id="UP001430679">
    <property type="component" value="Unassembled WGS sequence"/>
</dbReference>
<evidence type="ECO:0000259" key="1">
    <source>
        <dbReference type="PROSITE" id="PS50093"/>
    </source>
</evidence>
<dbReference type="InterPro" id="IPR000601">
    <property type="entry name" value="PKD_dom"/>
</dbReference>
<dbReference type="EMBL" id="JAJJMM010000001">
    <property type="protein sequence ID" value="MCC9062580.1"/>
    <property type="molecule type" value="Genomic_DNA"/>
</dbReference>
<evidence type="ECO:0000313" key="2">
    <source>
        <dbReference type="EMBL" id="MCC9062580.1"/>
    </source>
</evidence>
<dbReference type="NCBIfam" id="TIGR04131">
    <property type="entry name" value="Bac_Flav_CTERM"/>
    <property type="match status" value="1"/>
</dbReference>
<evidence type="ECO:0000313" key="3">
    <source>
        <dbReference type="Proteomes" id="UP001430679"/>
    </source>
</evidence>
<gene>
    <name evidence="2" type="ORF">LNP81_06185</name>
</gene>
<keyword evidence="3" id="KW-1185">Reference proteome</keyword>
<name>A0ABS8MAN0_9FLAO</name>
<dbReference type="InterPro" id="IPR013783">
    <property type="entry name" value="Ig-like_fold"/>
</dbReference>